<dbReference type="AlphaFoldDB" id="A0AAV5WL51"/>
<name>A0AAV5WL51_9BILA</name>
<proteinExistence type="predicted"/>
<keyword evidence="2" id="KW-1185">Reference proteome</keyword>
<dbReference type="Proteomes" id="UP001432322">
    <property type="component" value="Unassembled WGS sequence"/>
</dbReference>
<reference evidence="1" key="1">
    <citation type="submission" date="2023-10" db="EMBL/GenBank/DDBJ databases">
        <title>Genome assembly of Pristionchus species.</title>
        <authorList>
            <person name="Yoshida K."/>
            <person name="Sommer R.J."/>
        </authorList>
    </citation>
    <scope>NUCLEOTIDE SEQUENCE</scope>
    <source>
        <strain evidence="1">RS5133</strain>
    </source>
</reference>
<protein>
    <submittedName>
        <fullName evidence="1">Uncharacterized protein</fullName>
    </submittedName>
</protein>
<accession>A0AAV5WL51</accession>
<comment type="caution">
    <text evidence="1">The sequence shown here is derived from an EMBL/GenBank/DDBJ whole genome shotgun (WGS) entry which is preliminary data.</text>
</comment>
<evidence type="ECO:0000313" key="1">
    <source>
        <dbReference type="EMBL" id="GMT31285.1"/>
    </source>
</evidence>
<organism evidence="1 2">
    <name type="scientific">Pristionchus fissidentatus</name>
    <dbReference type="NCBI Taxonomy" id="1538716"/>
    <lineage>
        <taxon>Eukaryota</taxon>
        <taxon>Metazoa</taxon>
        <taxon>Ecdysozoa</taxon>
        <taxon>Nematoda</taxon>
        <taxon>Chromadorea</taxon>
        <taxon>Rhabditida</taxon>
        <taxon>Rhabditina</taxon>
        <taxon>Diplogasteromorpha</taxon>
        <taxon>Diplogasteroidea</taxon>
        <taxon>Neodiplogasteridae</taxon>
        <taxon>Pristionchus</taxon>
    </lineage>
</organism>
<feature type="non-terminal residue" evidence="1">
    <location>
        <position position="1"/>
    </location>
</feature>
<gene>
    <name evidence="1" type="ORF">PFISCL1PPCAC_22582</name>
</gene>
<dbReference type="EMBL" id="BTSY01000006">
    <property type="protein sequence ID" value="GMT31285.1"/>
    <property type="molecule type" value="Genomic_DNA"/>
</dbReference>
<sequence>HADYADKLHRLAEHIKAHPEEARHGIHKLSHDAQKPAAEIIHIFCSDKDPKVKYAEIQAIKATLSAPVVAEIDHHKHQLAHKIGILTLDEILERLDKLAAHIKAHPDEARHGVHKLSHAAQKPAAEIIHIFCSDKDNKTKYLEIKAIQEHLPSDVLGEINAHKAEIAHRIGVTPLHHH</sequence>
<evidence type="ECO:0000313" key="2">
    <source>
        <dbReference type="Proteomes" id="UP001432322"/>
    </source>
</evidence>